<dbReference type="PANTHER" id="PTHR43173">
    <property type="entry name" value="ABC1 FAMILY PROTEIN"/>
    <property type="match status" value="1"/>
</dbReference>
<accession>A0A830HM12</accession>
<dbReference type="InterPro" id="IPR011009">
    <property type="entry name" value="Kinase-like_dom_sf"/>
</dbReference>
<feature type="region of interest" description="Disordered" evidence="1">
    <location>
        <begin position="1"/>
        <end position="39"/>
    </location>
</feature>
<feature type="compositionally biased region" description="Low complexity" evidence="1">
    <location>
        <begin position="14"/>
        <end position="39"/>
    </location>
</feature>
<evidence type="ECO:0000313" key="3">
    <source>
        <dbReference type="EMBL" id="GHP07655.1"/>
    </source>
</evidence>
<dbReference type="PANTHER" id="PTHR43173:SF34">
    <property type="entry name" value="ABC1 ATYPICAL KINASE-LIKE DOMAIN-CONTAINING PROTEIN"/>
    <property type="match status" value="1"/>
</dbReference>
<proteinExistence type="predicted"/>
<evidence type="ECO:0000259" key="2">
    <source>
        <dbReference type="Pfam" id="PF03109"/>
    </source>
</evidence>
<dbReference type="InterPro" id="IPR004147">
    <property type="entry name" value="ABC1_dom"/>
</dbReference>
<comment type="caution">
    <text evidence="3">The sequence shown here is derived from an EMBL/GenBank/DDBJ whole genome shotgun (WGS) entry which is preliminary data.</text>
</comment>
<gene>
    <name evidence="3" type="ORF">PPROV_000639700</name>
</gene>
<evidence type="ECO:0000313" key="4">
    <source>
        <dbReference type="Proteomes" id="UP000660262"/>
    </source>
</evidence>
<dbReference type="Pfam" id="PF03109">
    <property type="entry name" value="ABC1"/>
    <property type="match status" value="2"/>
</dbReference>
<dbReference type="AlphaFoldDB" id="A0A830HM12"/>
<keyword evidence="4" id="KW-1185">Reference proteome</keyword>
<feature type="domain" description="ABC1 atypical kinase-like" evidence="2">
    <location>
        <begin position="131"/>
        <end position="287"/>
    </location>
</feature>
<dbReference type="OrthoDB" id="427480at2759"/>
<dbReference type="Proteomes" id="UP000660262">
    <property type="component" value="Unassembled WGS sequence"/>
</dbReference>
<protein>
    <recommendedName>
        <fullName evidence="2">ABC1 atypical kinase-like domain-containing protein</fullName>
    </recommendedName>
</protein>
<organism evidence="3 4">
    <name type="scientific">Pycnococcus provasolii</name>
    <dbReference type="NCBI Taxonomy" id="41880"/>
    <lineage>
        <taxon>Eukaryota</taxon>
        <taxon>Viridiplantae</taxon>
        <taxon>Chlorophyta</taxon>
        <taxon>Pseudoscourfieldiophyceae</taxon>
        <taxon>Pseudoscourfieldiales</taxon>
        <taxon>Pycnococcaceae</taxon>
        <taxon>Pycnococcus</taxon>
    </lineage>
</organism>
<name>A0A830HM12_9CHLO</name>
<evidence type="ECO:0000256" key="1">
    <source>
        <dbReference type="SAM" id="MobiDB-lite"/>
    </source>
</evidence>
<dbReference type="SUPFAM" id="SSF56112">
    <property type="entry name" value="Protein kinase-like (PK-like)"/>
    <property type="match status" value="1"/>
</dbReference>
<dbReference type="EMBL" id="BNJQ01000017">
    <property type="protein sequence ID" value="GHP07655.1"/>
    <property type="molecule type" value="Genomic_DNA"/>
</dbReference>
<dbReference type="CDD" id="cd05121">
    <property type="entry name" value="ABC1_ADCK3-like"/>
    <property type="match status" value="1"/>
</dbReference>
<dbReference type="InterPro" id="IPR051130">
    <property type="entry name" value="Mito_struct-func_regulator"/>
</dbReference>
<sequence length="573" mass="64202">MWRSRYAYSSTSPSGSRVSAEAVSSSSSSSSPTATSSSSAFLTGVTRTARLYAVAAPVVIRYRYLEQAQKLFPRSDEETANAEWHALDVAHADHIVDMLKDLRGMYTKYGQMAAGLTANVSEHWSERLRDLEDAVPPRPVDDVLRTIEEETNKPWTETFEAFDEKPLGSASIGQVHRATLRASRKQVCVKVQYPDAQNLFAQDMKTIRSFCRIFAPEQVIIFDELTRQLKEEFDYRQEAANLNQVSANLRATRYLPRDVDVPKPLEKLCTRRMLVMELLPGPKLVDGMRVCAEEEARRLGLSLPDYEAEMRRRFDEDGVPSSYRGASATTIALYTSALRAGVAVRNVAALTYDWTVAKPLGLRQAGWVSARPPPNVPRIVNTLMRVHGHQLLVDGTFQSDPHAGNFLLMPDGRVGLIDYGATKRLTRAERLSACLLYAALWRGDQSRVLQLCKVGGYKSRHMDEGVAYKLCRFGFDTYGRDLLGGKNIQQFMDDLHKTDPLEEAADNLVMASLLSVRLRAVGLSMGYPIVCSRWWGPMADRVLRDEGLPYEVWDEALMQEHLTADIRVAKGAV</sequence>
<feature type="domain" description="ABC1 atypical kinase-like" evidence="2">
    <location>
        <begin position="377"/>
        <end position="450"/>
    </location>
</feature>
<reference evidence="3" key="1">
    <citation type="submission" date="2020-10" db="EMBL/GenBank/DDBJ databases">
        <title>Unveiling of a novel bifunctional photoreceptor, Dualchrome1, isolated from a cosmopolitan green alga.</title>
        <authorList>
            <person name="Suzuki S."/>
            <person name="Kawachi M."/>
        </authorList>
    </citation>
    <scope>NUCLEOTIDE SEQUENCE</scope>
    <source>
        <strain evidence="3">NIES 2893</strain>
    </source>
</reference>